<dbReference type="PANTHER" id="PTHR35563:SF2">
    <property type="entry name" value="BARREL METAL-DEPENDENT HYDROLASE, PUTATIVE (AFU_ORTHOLOGUE AFUA_1G16240)-RELATED"/>
    <property type="match status" value="1"/>
</dbReference>
<evidence type="ECO:0000313" key="3">
    <source>
        <dbReference type="Proteomes" id="UP000037977"/>
    </source>
</evidence>
<dbReference type="PANTHER" id="PTHR35563">
    <property type="entry name" value="BARREL METAL-DEPENDENT HYDROLASE, PUTATIVE (AFU_ORTHOLOGUE AFUA_1G16240)-RELATED"/>
    <property type="match status" value="1"/>
</dbReference>
<feature type="domain" description="Amidohydrolase-related" evidence="1">
    <location>
        <begin position="5"/>
        <end position="246"/>
    </location>
</feature>
<organism evidence="2 3">
    <name type="scientific">Lysinibacillus macroides</name>
    <dbReference type="NCBI Taxonomy" id="33935"/>
    <lineage>
        <taxon>Bacteria</taxon>
        <taxon>Bacillati</taxon>
        <taxon>Bacillota</taxon>
        <taxon>Bacilli</taxon>
        <taxon>Bacillales</taxon>
        <taxon>Bacillaceae</taxon>
        <taxon>Lysinibacillus</taxon>
    </lineage>
</organism>
<keyword evidence="3" id="KW-1185">Reference proteome</keyword>
<dbReference type="RefSeq" id="WP_053995290.1">
    <property type="nucleotide sequence ID" value="NZ_CP065643.1"/>
</dbReference>
<dbReference type="InterPro" id="IPR052358">
    <property type="entry name" value="Aro_Compnd_Degr_Hydrolases"/>
</dbReference>
<dbReference type="Gene3D" id="3.20.20.140">
    <property type="entry name" value="Metal-dependent hydrolases"/>
    <property type="match status" value="1"/>
</dbReference>
<evidence type="ECO:0000259" key="1">
    <source>
        <dbReference type="Pfam" id="PF04909"/>
    </source>
</evidence>
<dbReference type="Pfam" id="PF04909">
    <property type="entry name" value="Amidohydro_2"/>
    <property type="match status" value="1"/>
</dbReference>
<gene>
    <name evidence="2" type="ORF">ADM90_12270</name>
</gene>
<dbReference type="GO" id="GO:0016787">
    <property type="term" value="F:hydrolase activity"/>
    <property type="evidence" value="ECO:0007669"/>
    <property type="project" value="UniProtKB-KW"/>
</dbReference>
<dbReference type="SUPFAM" id="SSF51556">
    <property type="entry name" value="Metallo-dependent hydrolases"/>
    <property type="match status" value="1"/>
</dbReference>
<dbReference type="InterPro" id="IPR006680">
    <property type="entry name" value="Amidohydro-rel"/>
</dbReference>
<dbReference type="InterPro" id="IPR032466">
    <property type="entry name" value="Metal_Hydrolase"/>
</dbReference>
<protein>
    <submittedName>
        <fullName evidence="2">2-pyrone-4,6-dicarboxylate hydrolase</fullName>
    </submittedName>
</protein>
<dbReference type="OrthoDB" id="9787654at2"/>
<reference evidence="2 3" key="1">
    <citation type="submission" date="2015-07" db="EMBL/GenBank/DDBJ databases">
        <title>Genome sequencing project for genomic taxonomy and phylogenomics of Bacillus-like bacteria.</title>
        <authorList>
            <person name="Liu B."/>
            <person name="Wang J."/>
            <person name="Zhu Y."/>
            <person name="Liu G."/>
            <person name="Chen Q."/>
            <person name="Chen Z."/>
            <person name="Che J."/>
            <person name="Ge C."/>
            <person name="Shi H."/>
            <person name="Pan Z."/>
            <person name="Liu X."/>
        </authorList>
    </citation>
    <scope>NUCLEOTIDE SEQUENCE [LARGE SCALE GENOMIC DNA]</scope>
    <source>
        <strain evidence="2 3">DSM 54</strain>
    </source>
</reference>
<dbReference type="Proteomes" id="UP000037977">
    <property type="component" value="Unassembled WGS sequence"/>
</dbReference>
<sequence length="263" mass="29579">MRIFDTHFHIIDFDFPIIENQGYLPPSYVAEDYQQATTDLHVLGGAIVSGSFQGFDQNYLVKALKQLGPTFCGVTQLPYTVTDEEILNLNDNGVKALRFNIKRGGSEDLSKLDYFARRVHDLVGWHSELYIDAKELAEIASTIEKLPAISIDHLGLSEEGLPHLLKLVDKGVHVKATGFGRVELDVENALKSIYAINPDALMFGTDLPSTRAKRPFDVADIELIQKLFDEQAVDKILYTNALKWYFKSLTLSLSIKDQKISFK</sequence>
<comment type="caution">
    <text evidence="2">The sequence shown here is derived from an EMBL/GenBank/DDBJ whole genome shotgun (WGS) entry which is preliminary data.</text>
</comment>
<dbReference type="STRING" id="33935.ADM90_12270"/>
<accession>A0A0M9DHR0</accession>
<keyword evidence="2" id="KW-0378">Hydrolase</keyword>
<evidence type="ECO:0000313" key="2">
    <source>
        <dbReference type="EMBL" id="KOY81698.1"/>
    </source>
</evidence>
<dbReference type="PATRIC" id="fig|33935.3.peg.3295"/>
<dbReference type="AlphaFoldDB" id="A0A0M9DHR0"/>
<dbReference type="EMBL" id="LGCI01000008">
    <property type="protein sequence ID" value="KOY81698.1"/>
    <property type="molecule type" value="Genomic_DNA"/>
</dbReference>
<name>A0A0M9DHR0_9BACI</name>
<proteinExistence type="predicted"/>